<dbReference type="WBParaSite" id="SVE_1195800.1">
    <property type="protein sequence ID" value="SVE_1195800.1"/>
    <property type="gene ID" value="SVE_1195800"/>
</dbReference>
<name>A0A0K0FQM8_STRVS</name>
<reference evidence="1" key="1">
    <citation type="submission" date="2014-07" db="EMBL/GenBank/DDBJ databases">
        <authorList>
            <person name="Martin A.A"/>
            <person name="De Silva N."/>
        </authorList>
    </citation>
    <scope>NUCLEOTIDE SEQUENCE</scope>
</reference>
<sequence>MHSFFSTEDKGFTKLIEEINKDLSKKLNLKVKDKKIKNHSSVSDSKKKIEKSKLYLSYFIQLLIIILKDSKVDDFKSKNSDKTIHSDIQIVEIRERNIESYEISINKENYIYNINFNINFHNENITYPLTLEIARTGRRYFTLYGQIPDDGHCRFHCMNVINNITNNDNNSHHNIRREVLTVIQKINES</sequence>
<keyword evidence="1" id="KW-1185">Reference proteome</keyword>
<organism evidence="1 2">
    <name type="scientific">Strongyloides venezuelensis</name>
    <name type="common">Threadworm</name>
    <dbReference type="NCBI Taxonomy" id="75913"/>
    <lineage>
        <taxon>Eukaryota</taxon>
        <taxon>Metazoa</taxon>
        <taxon>Ecdysozoa</taxon>
        <taxon>Nematoda</taxon>
        <taxon>Chromadorea</taxon>
        <taxon>Rhabditida</taxon>
        <taxon>Tylenchina</taxon>
        <taxon>Panagrolaimomorpha</taxon>
        <taxon>Strongyloidoidea</taxon>
        <taxon>Strongyloididae</taxon>
        <taxon>Strongyloides</taxon>
    </lineage>
</organism>
<evidence type="ECO:0000313" key="1">
    <source>
        <dbReference type="Proteomes" id="UP000035680"/>
    </source>
</evidence>
<dbReference type="Proteomes" id="UP000035680">
    <property type="component" value="Unassembled WGS sequence"/>
</dbReference>
<reference evidence="2" key="2">
    <citation type="submission" date="2015-08" db="UniProtKB">
        <authorList>
            <consortium name="WormBaseParasite"/>
        </authorList>
    </citation>
    <scope>IDENTIFICATION</scope>
</reference>
<evidence type="ECO:0000313" key="2">
    <source>
        <dbReference type="WBParaSite" id="SVE_1195800.1"/>
    </source>
</evidence>
<protein>
    <submittedName>
        <fullName evidence="2">START domain-containing protein</fullName>
    </submittedName>
</protein>
<dbReference type="AlphaFoldDB" id="A0A0K0FQM8"/>
<accession>A0A0K0FQM8</accession>
<proteinExistence type="predicted"/>